<dbReference type="Proteomes" id="UP001223261">
    <property type="component" value="Chromosome"/>
</dbReference>
<evidence type="ECO:0000313" key="1">
    <source>
        <dbReference type="EMBL" id="WHI60156.1"/>
    </source>
</evidence>
<protein>
    <submittedName>
        <fullName evidence="1">Uncharacterized protein</fullName>
    </submittedName>
</protein>
<dbReference type="RefSeq" id="WP_204174147.1">
    <property type="nucleotide sequence ID" value="NZ_CP118848.1"/>
</dbReference>
<accession>A0AAX3W5E6</accession>
<sequence length="235" mass="28506">MEKYNKLENKLNNAYFIDYDEETKGLKLVDISHGFELDKVEIKELITGLIHHYENKNFDEVNQHQERLNYNRLIDRTNFYKPKFKSGYLILFKDSLSLNYKFSSTKKESNIEKRIEALNNVSNEGIEVIDVQYTKGIELLKEFLHQTYYKKRQSNNFYRLDSEDIRYFTDKMYENDFIKIYENKMKIPFNSIFCKNCRKTITSYMSDYYYQCMSCRTTYCSEKCALEDFHYCRPN</sequence>
<gene>
    <name evidence="1" type="ORF">PYH69_00460</name>
</gene>
<organism evidence="1 2">
    <name type="scientific">Mammaliicoccus lentus</name>
    <name type="common">Staphylococcus lentus</name>
    <dbReference type="NCBI Taxonomy" id="42858"/>
    <lineage>
        <taxon>Bacteria</taxon>
        <taxon>Bacillati</taxon>
        <taxon>Bacillota</taxon>
        <taxon>Bacilli</taxon>
        <taxon>Bacillales</taxon>
        <taxon>Staphylococcaceae</taxon>
        <taxon>Mammaliicoccus</taxon>
    </lineage>
</organism>
<reference evidence="1" key="1">
    <citation type="journal article" date="2023" name="Antibiotics">
        <title>Prevalence and Molecular Characterization of Methicillin-Resistant Staphylococci (MRS) and Mammaliicocci (MRM) in Dromedary Camels from Algeria: First Detection of SCCmec-mecC Hybrid in Methicillin-Resistant Mammaliicoccus lentus.</title>
        <authorList>
            <person name="Belhout C."/>
            <person name="Boyen F."/>
            <person name="Vereecke N."/>
            <person name="Theuns S."/>
            <person name="Taibi N."/>
            <person name="Stegger M."/>
            <person name="de la Fe-Rodriguez P.Y."/>
            <person name="Bouayad L."/>
            <person name="Elgroud R."/>
            <person name="Butaye P."/>
        </authorList>
    </citation>
    <scope>NUCLEOTIDE SEQUENCE</scope>
    <source>
        <strain evidence="1">7048</strain>
    </source>
</reference>
<proteinExistence type="predicted"/>
<dbReference type="AlphaFoldDB" id="A0AAX3W5E6"/>
<name>A0AAX3W5E6_MAMLE</name>
<dbReference type="EMBL" id="CP118848">
    <property type="protein sequence ID" value="WHI60156.1"/>
    <property type="molecule type" value="Genomic_DNA"/>
</dbReference>
<evidence type="ECO:0000313" key="2">
    <source>
        <dbReference type="Proteomes" id="UP001223261"/>
    </source>
</evidence>